<proteinExistence type="predicted"/>
<reference evidence="2 3" key="1">
    <citation type="submission" date="2019-12" db="EMBL/GenBank/DDBJ databases">
        <title>Enteriobacteria Tanzani isolates_10434.</title>
        <authorList>
            <person name="Subbiah M."/>
            <person name="Call D."/>
        </authorList>
    </citation>
    <scope>NUCLEOTIDE SEQUENCE [LARGE SCALE GENOMIC DNA]</scope>
    <source>
        <strain evidence="2 3">10434wG3</strain>
    </source>
</reference>
<evidence type="ECO:0000256" key="1">
    <source>
        <dbReference type="SAM" id="MobiDB-lite"/>
    </source>
</evidence>
<comment type="caution">
    <text evidence="2">The sequence shown here is derived from an EMBL/GenBank/DDBJ whole genome shotgun (WGS) entry which is preliminary data.</text>
</comment>
<organism evidence="2 3">
    <name type="scientific">Escherichia coli</name>
    <dbReference type="NCBI Taxonomy" id="562"/>
    <lineage>
        <taxon>Bacteria</taxon>
        <taxon>Pseudomonadati</taxon>
        <taxon>Pseudomonadota</taxon>
        <taxon>Gammaproteobacteria</taxon>
        <taxon>Enterobacterales</taxon>
        <taxon>Enterobacteriaceae</taxon>
        <taxon>Escherichia</taxon>
    </lineage>
</organism>
<protein>
    <submittedName>
        <fullName evidence="2">Uncharacterized protein</fullName>
    </submittedName>
</protein>
<feature type="compositionally biased region" description="Polar residues" evidence="1">
    <location>
        <begin position="37"/>
        <end position="49"/>
    </location>
</feature>
<evidence type="ECO:0000313" key="3">
    <source>
        <dbReference type="Proteomes" id="UP000447081"/>
    </source>
</evidence>
<gene>
    <name evidence="2" type="ORF">GRW24_15670</name>
</gene>
<dbReference type="EMBL" id="WUIG01000345">
    <property type="protein sequence ID" value="MXJ09896.1"/>
    <property type="molecule type" value="Genomic_DNA"/>
</dbReference>
<dbReference type="AlphaFoldDB" id="A0A8T6BL26"/>
<dbReference type="Proteomes" id="UP000447081">
    <property type="component" value="Unassembled WGS sequence"/>
</dbReference>
<name>A0A8T6BL26_ECOLX</name>
<sequence>MLPSETMIWQPEFTDKTLSRKPGAVHSSAALPHPSTIIPTQSTNYKPSS</sequence>
<feature type="region of interest" description="Disordered" evidence="1">
    <location>
        <begin position="13"/>
        <end position="49"/>
    </location>
</feature>
<evidence type="ECO:0000313" key="2">
    <source>
        <dbReference type="EMBL" id="MXJ09896.1"/>
    </source>
</evidence>
<accession>A0A8T6BL26</accession>